<dbReference type="InterPro" id="IPR012340">
    <property type="entry name" value="NA-bd_OB-fold"/>
</dbReference>
<comment type="subunit">
    <text evidence="7">The complex is composed of two ATP-binding proteins (PotA), two transmembrane proteins (PotB and PotC) and a solute-binding protein (PotD).</text>
</comment>
<keyword evidence="2 7" id="KW-1003">Cell membrane</keyword>
<dbReference type="PROSITE" id="PS50893">
    <property type="entry name" value="ABC_TRANSPORTER_2"/>
    <property type="match status" value="1"/>
</dbReference>
<accession>A0ABY6DAA5</accession>
<dbReference type="Pfam" id="PF00005">
    <property type="entry name" value="ABC_tran"/>
    <property type="match status" value="1"/>
</dbReference>
<keyword evidence="5 7" id="KW-1278">Translocase</keyword>
<keyword evidence="4 7" id="KW-0067">ATP-binding</keyword>
<dbReference type="EC" id="7.6.2.11" evidence="7"/>
<evidence type="ECO:0000256" key="6">
    <source>
        <dbReference type="ARBA" id="ARBA00023136"/>
    </source>
</evidence>
<dbReference type="GO" id="GO:0005524">
    <property type="term" value="F:ATP binding"/>
    <property type="evidence" value="ECO:0007669"/>
    <property type="project" value="UniProtKB-KW"/>
</dbReference>
<name>A0ABY6DAA5_9RHOB</name>
<keyword evidence="10" id="KW-1185">Reference proteome</keyword>
<dbReference type="PROSITE" id="PS00211">
    <property type="entry name" value="ABC_TRANSPORTER_1"/>
    <property type="match status" value="1"/>
</dbReference>
<protein>
    <recommendedName>
        <fullName evidence="7">Spermidine/putrescine import ATP-binding protein PotA</fullName>
        <ecNumber evidence="7">7.6.2.11</ecNumber>
    </recommendedName>
</protein>
<organism evidence="9 10">
    <name type="scientific">Roseovarius pelagicus</name>
    <dbReference type="NCBI Taxonomy" id="2980108"/>
    <lineage>
        <taxon>Bacteria</taxon>
        <taxon>Pseudomonadati</taxon>
        <taxon>Pseudomonadota</taxon>
        <taxon>Alphaproteobacteria</taxon>
        <taxon>Rhodobacterales</taxon>
        <taxon>Roseobacteraceae</taxon>
        <taxon>Roseovarius</taxon>
    </lineage>
</organism>
<evidence type="ECO:0000256" key="4">
    <source>
        <dbReference type="ARBA" id="ARBA00022840"/>
    </source>
</evidence>
<dbReference type="InterPro" id="IPR008995">
    <property type="entry name" value="Mo/tungstate-bd_C_term_dom"/>
</dbReference>
<evidence type="ECO:0000256" key="7">
    <source>
        <dbReference type="RuleBase" id="RU364083"/>
    </source>
</evidence>
<dbReference type="InterPro" id="IPR003439">
    <property type="entry name" value="ABC_transporter-like_ATP-bd"/>
</dbReference>
<dbReference type="PANTHER" id="PTHR42781:SF6">
    <property type="entry name" value="SPERMIDINE_PUTRESCINE IMPORT ATP-BINDING PROTEIN POTA"/>
    <property type="match status" value="1"/>
</dbReference>
<dbReference type="SMART" id="SM00382">
    <property type="entry name" value="AAA"/>
    <property type="match status" value="1"/>
</dbReference>
<keyword evidence="6 7" id="KW-0472">Membrane</keyword>
<gene>
    <name evidence="7" type="primary">potA</name>
    <name evidence="9" type="ORF">N7U68_18720</name>
</gene>
<proteinExistence type="inferred from homology"/>
<sequence length="375" mass="40961">MTKANGAPLVVFESVDKVYDGMTKVVDDLNLRIEQGEFLTLLGPSGSGKTTTLMMLAGFEAPTKGNILFDGAPLNNVPTYKRDFGIVFQNYALFPHMTVAENLAFPLRMRRIGKSDIEARVQRTLSMVKLDALKDRMPTQLSGGQQQRVALARALVFEPRMVLMDEPLGALDKQLREHMQLEIKRLHEELGIAMLYVTHDQSEALTMSDRIAVFDEGRIQQIGPPRDVYARPQTTFVASFMGENNRLDGTVNATQGRDVSVQMNANGPPIRAMQAGDAVQAGETVTLMVRPESIRISHADGADNSFDGRIEEVVYHGDHVRLGIAVDGVGTLVARHPVSEAGTEFTPGDTVPVSWSAQQMHAFAGSSPSNPSNGD</sequence>
<evidence type="ECO:0000256" key="2">
    <source>
        <dbReference type="ARBA" id="ARBA00022475"/>
    </source>
</evidence>
<keyword evidence="3 7" id="KW-0547">Nucleotide-binding</keyword>
<dbReference type="RefSeq" id="WP_263047797.1">
    <property type="nucleotide sequence ID" value="NZ_CP106738.1"/>
</dbReference>
<evidence type="ECO:0000259" key="8">
    <source>
        <dbReference type="PROSITE" id="PS50893"/>
    </source>
</evidence>
<reference evidence="9" key="1">
    <citation type="submission" date="2022-10" db="EMBL/GenBank/DDBJ databases">
        <title>Roseovarius pelagicus sp. nov., isolated from Arctic seawater.</title>
        <authorList>
            <person name="Hong Y.W."/>
            <person name="Hwang C.Y."/>
        </authorList>
    </citation>
    <scope>NUCLEOTIDE SEQUENCE</scope>
    <source>
        <strain evidence="9">HL-MP18</strain>
    </source>
</reference>
<dbReference type="Pfam" id="PF08402">
    <property type="entry name" value="TOBE_2"/>
    <property type="match status" value="1"/>
</dbReference>
<keyword evidence="1 7" id="KW-0813">Transport</keyword>
<dbReference type="Gene3D" id="2.40.50.140">
    <property type="entry name" value="Nucleic acid-binding proteins"/>
    <property type="match status" value="1"/>
</dbReference>
<dbReference type="InterPro" id="IPR005893">
    <property type="entry name" value="PotA-like"/>
</dbReference>
<dbReference type="InterPro" id="IPR027417">
    <property type="entry name" value="P-loop_NTPase"/>
</dbReference>
<dbReference type="SUPFAM" id="SSF52540">
    <property type="entry name" value="P-loop containing nucleoside triphosphate hydrolases"/>
    <property type="match status" value="1"/>
</dbReference>
<dbReference type="PANTHER" id="PTHR42781">
    <property type="entry name" value="SPERMIDINE/PUTRESCINE IMPORT ATP-BINDING PROTEIN POTA"/>
    <property type="match status" value="1"/>
</dbReference>
<evidence type="ECO:0000256" key="3">
    <source>
        <dbReference type="ARBA" id="ARBA00022741"/>
    </source>
</evidence>
<feature type="domain" description="ABC transporter" evidence="8">
    <location>
        <begin position="10"/>
        <end position="241"/>
    </location>
</feature>
<dbReference type="InterPro" id="IPR003593">
    <property type="entry name" value="AAA+_ATPase"/>
</dbReference>
<evidence type="ECO:0000256" key="5">
    <source>
        <dbReference type="ARBA" id="ARBA00022967"/>
    </source>
</evidence>
<dbReference type="InterPro" id="IPR050093">
    <property type="entry name" value="ABC_SmlMolc_Importer"/>
</dbReference>
<dbReference type="InterPro" id="IPR013611">
    <property type="entry name" value="Transp-assoc_OB_typ2"/>
</dbReference>
<comment type="catalytic activity">
    <reaction evidence="7">
        <text>ATP + H2O + polyamine-[polyamine-binding protein]Side 1 = ADP + phosphate + polyamineSide 2 + [polyamine-binding protein]Side 1.</text>
        <dbReference type="EC" id="7.6.2.11"/>
    </reaction>
</comment>
<dbReference type="NCBIfam" id="TIGR01187">
    <property type="entry name" value="potA"/>
    <property type="match status" value="1"/>
</dbReference>
<dbReference type="InterPro" id="IPR017871">
    <property type="entry name" value="ABC_transporter-like_CS"/>
</dbReference>
<evidence type="ECO:0000313" key="10">
    <source>
        <dbReference type="Proteomes" id="UP001064087"/>
    </source>
</evidence>
<dbReference type="Gene3D" id="3.40.50.300">
    <property type="entry name" value="P-loop containing nucleotide triphosphate hydrolases"/>
    <property type="match status" value="1"/>
</dbReference>
<evidence type="ECO:0000313" key="9">
    <source>
        <dbReference type="EMBL" id="UXX83084.1"/>
    </source>
</evidence>
<dbReference type="Gene3D" id="2.40.50.100">
    <property type="match status" value="1"/>
</dbReference>
<dbReference type="EMBL" id="CP106738">
    <property type="protein sequence ID" value="UXX83084.1"/>
    <property type="molecule type" value="Genomic_DNA"/>
</dbReference>
<comment type="similarity">
    <text evidence="7">Belongs to the ABC transporter superfamily. Spermidine/putrescine importer (TC 3.A.1.11.1) family.</text>
</comment>
<dbReference type="SUPFAM" id="SSF50331">
    <property type="entry name" value="MOP-like"/>
    <property type="match status" value="1"/>
</dbReference>
<dbReference type="Proteomes" id="UP001064087">
    <property type="component" value="Chromosome"/>
</dbReference>
<evidence type="ECO:0000256" key="1">
    <source>
        <dbReference type="ARBA" id="ARBA00022448"/>
    </source>
</evidence>
<comment type="function">
    <text evidence="7">Part of the ABC transporter complex PotABCD involved in spermidine/putrescine import. Responsible for energy coupling to the transport system.</text>
</comment>